<dbReference type="AlphaFoldDB" id="Q9HK24"/>
<dbReference type="Proteomes" id="UP000001024">
    <property type="component" value="Chromosome"/>
</dbReference>
<protein>
    <submittedName>
        <fullName evidence="1">Uncharacterized protein</fullName>
    </submittedName>
</protein>
<reference evidence="1 2" key="1">
    <citation type="journal article" date="2000" name="Nature">
        <title>The genome sequence of the thermoacidophilic scavenger Thermoplasma acidophilum.</title>
        <authorList>
            <person name="Ruepp A."/>
            <person name="Graml W."/>
            <person name="Santos-Martinez M.L."/>
            <person name="Koretke K.K."/>
            <person name="Volker C."/>
            <person name="Mewes H.W."/>
            <person name="Frishman D."/>
            <person name="Stocker S."/>
            <person name="Lupas A.N."/>
            <person name="Baumeister W."/>
        </authorList>
    </citation>
    <scope>NUCLEOTIDE SEQUENCE [LARGE SCALE GENOMIC DNA]</scope>
    <source>
        <strain evidence="2">ATCC 25905 / DSM 1728 / JCM 9062 / NBRC 15155 / AMRC-C165</strain>
    </source>
</reference>
<dbReference type="PaxDb" id="273075-Ta0784"/>
<evidence type="ECO:0000313" key="1">
    <source>
        <dbReference type="EMBL" id="CAC11915.1"/>
    </source>
</evidence>
<dbReference type="OrthoDB" id="56357at2157"/>
<dbReference type="EMBL" id="AL445065">
    <property type="protein sequence ID" value="CAC11915.1"/>
    <property type="molecule type" value="Genomic_DNA"/>
</dbReference>
<name>Q9HK24_THEAC</name>
<dbReference type="STRING" id="273075.gene:9571999"/>
<organism evidence="1 2">
    <name type="scientific">Thermoplasma acidophilum (strain ATCC 25905 / DSM 1728 / JCM 9062 / NBRC 15155 / AMRC-C165)</name>
    <dbReference type="NCBI Taxonomy" id="273075"/>
    <lineage>
        <taxon>Archaea</taxon>
        <taxon>Methanobacteriati</taxon>
        <taxon>Thermoplasmatota</taxon>
        <taxon>Thermoplasmata</taxon>
        <taxon>Thermoplasmatales</taxon>
        <taxon>Thermoplasmataceae</taxon>
        <taxon>Thermoplasma</taxon>
    </lineage>
</organism>
<dbReference type="InParanoid" id="Q9HK24"/>
<accession>Q9HK24</accession>
<evidence type="ECO:0000313" key="2">
    <source>
        <dbReference type="Proteomes" id="UP000001024"/>
    </source>
</evidence>
<keyword evidence="2" id="KW-1185">Reference proteome</keyword>
<dbReference type="Pfam" id="PF19020">
    <property type="entry name" value="Ta1207"/>
    <property type="match status" value="1"/>
</dbReference>
<dbReference type="HOGENOM" id="CLU_887452_0_0_2"/>
<gene>
    <name evidence="1" type="ordered locus">Ta0784</name>
</gene>
<dbReference type="InterPro" id="IPR043958">
    <property type="entry name" value="Ta1207"/>
</dbReference>
<sequence length="313" mass="36700">MQLIDVDHALDMDLILKLKEDTPFIISSSDLDFRIPVMINNMDGKLMMSAFFPKFRAGKRINMNLAAFNPLEKEDFFVIDERINNVHGYEIIEKLLKAPSCVMSNIDIFRGELSVYIRFHSSKMEDVSDLLSRYVVHGDHARVEYLGPTKGIQEMFERLNTDYGLSIVSYVLPLEDEEKEAAKELAATPFIGELKNDSIQKDRLETLIYFQKSRLNRHYSQMLIPVSEDNGIFEALIESKNVSEIRRVSNELHIPRFRYFFKLIKDMIEIDTFLPSSAMYDYYTEIFKLIQRADGHFYVKYISNYTQDVWKYL</sequence>
<dbReference type="RefSeq" id="WP_010901197.1">
    <property type="nucleotide sequence ID" value="NC_002578.1"/>
</dbReference>
<dbReference type="KEGG" id="tac:Ta0784"/>
<dbReference type="EnsemblBacteria" id="CAC11915">
    <property type="protein sequence ID" value="CAC11915"/>
    <property type="gene ID" value="CAC11915"/>
</dbReference>
<proteinExistence type="predicted"/>